<name>A0ABM7X0D4_9BACT</name>
<dbReference type="EMBL" id="AP025591">
    <property type="protein sequence ID" value="BDG05176.1"/>
    <property type="molecule type" value="Genomic_DNA"/>
</dbReference>
<keyword evidence="2" id="KW-1185">Reference proteome</keyword>
<accession>A0ABM7X0D4</accession>
<dbReference type="RefSeq" id="WP_248353737.1">
    <property type="nucleotide sequence ID" value="NZ_AP025591.1"/>
</dbReference>
<evidence type="ECO:0000313" key="1">
    <source>
        <dbReference type="EMBL" id="BDG05176.1"/>
    </source>
</evidence>
<gene>
    <name evidence="1" type="ORF">AMOR_41720</name>
</gene>
<sequence length="64" mass="6893">MKKEEKKPETRILARRLARPLTGDELRIVAGGMLMRAGAVSGSSSVRLADTWSGTGCPENDCDC</sequence>
<proteinExistence type="predicted"/>
<organism evidence="1 2">
    <name type="scientific">Anaeromyxobacter oryzae</name>
    <dbReference type="NCBI Taxonomy" id="2918170"/>
    <lineage>
        <taxon>Bacteria</taxon>
        <taxon>Pseudomonadati</taxon>
        <taxon>Myxococcota</taxon>
        <taxon>Myxococcia</taxon>
        <taxon>Myxococcales</taxon>
        <taxon>Cystobacterineae</taxon>
        <taxon>Anaeromyxobacteraceae</taxon>
        <taxon>Anaeromyxobacter</taxon>
    </lineage>
</organism>
<protein>
    <submittedName>
        <fullName evidence="1">Uncharacterized protein</fullName>
    </submittedName>
</protein>
<evidence type="ECO:0000313" key="2">
    <source>
        <dbReference type="Proteomes" id="UP001162891"/>
    </source>
</evidence>
<reference evidence="2" key="1">
    <citation type="journal article" date="2022" name="Int. J. Syst. Evol. Microbiol.">
        <title>Anaeromyxobacter oryzae sp. nov., Anaeromyxobacter diazotrophicus sp. nov. and Anaeromyxobacter paludicola sp. nov., isolated from paddy soils.</title>
        <authorList>
            <person name="Itoh H."/>
            <person name="Xu Z."/>
            <person name="Mise K."/>
            <person name="Masuda Y."/>
            <person name="Ushijima N."/>
            <person name="Hayakawa C."/>
            <person name="Shiratori Y."/>
            <person name="Senoo K."/>
        </authorList>
    </citation>
    <scope>NUCLEOTIDE SEQUENCE [LARGE SCALE GENOMIC DNA]</scope>
    <source>
        <strain evidence="2">Red232</strain>
    </source>
</reference>
<dbReference type="Proteomes" id="UP001162891">
    <property type="component" value="Chromosome"/>
</dbReference>